<protein>
    <submittedName>
        <fullName evidence="3">Dopamine decarboxylase</fullName>
    </submittedName>
</protein>
<comment type="caution">
    <text evidence="3">The sequence shown here is derived from an EMBL/GenBank/DDBJ whole genome shotgun (WGS) entry which is preliminary data.</text>
</comment>
<reference evidence="3 4" key="1">
    <citation type="journal article" date="2021" name="Elife">
        <title>Chloroplast acquisition without the gene transfer in kleptoplastic sea slugs, Plakobranchus ocellatus.</title>
        <authorList>
            <person name="Maeda T."/>
            <person name="Takahashi S."/>
            <person name="Yoshida T."/>
            <person name="Shimamura S."/>
            <person name="Takaki Y."/>
            <person name="Nagai Y."/>
            <person name="Toyoda A."/>
            <person name="Suzuki Y."/>
            <person name="Arimoto A."/>
            <person name="Ishii H."/>
            <person name="Satoh N."/>
            <person name="Nishiyama T."/>
            <person name="Hasebe M."/>
            <person name="Maruyama T."/>
            <person name="Minagawa J."/>
            <person name="Obokata J."/>
            <person name="Shigenobu S."/>
        </authorList>
    </citation>
    <scope>NUCLEOTIDE SEQUENCE [LARGE SCALE GENOMIC DNA]</scope>
</reference>
<dbReference type="InterPro" id="IPR015424">
    <property type="entry name" value="PyrdxlP-dep_Trfase"/>
</dbReference>
<keyword evidence="2" id="KW-0210">Decarboxylase</keyword>
<dbReference type="GO" id="GO:0005737">
    <property type="term" value="C:cytoplasm"/>
    <property type="evidence" value="ECO:0007669"/>
    <property type="project" value="TreeGrafter"/>
</dbReference>
<keyword evidence="2" id="KW-0456">Lyase</keyword>
<dbReference type="PANTHER" id="PTHR11999">
    <property type="entry name" value="GROUP II PYRIDOXAL-5-PHOSPHATE DECARBOXYLASE"/>
    <property type="match status" value="1"/>
</dbReference>
<evidence type="ECO:0000256" key="1">
    <source>
        <dbReference type="ARBA" id="ARBA00011738"/>
    </source>
</evidence>
<gene>
    <name evidence="3" type="ORF">PoB_007292200</name>
</gene>
<name>A0AAV4DQP2_9GAST</name>
<evidence type="ECO:0000256" key="2">
    <source>
        <dbReference type="ARBA" id="ARBA00022793"/>
    </source>
</evidence>
<dbReference type="Gene3D" id="1.20.1340.10">
    <property type="entry name" value="dopa decarboxylase, N-terminal domain"/>
    <property type="match status" value="1"/>
</dbReference>
<dbReference type="GO" id="GO:0016831">
    <property type="term" value="F:carboxy-lyase activity"/>
    <property type="evidence" value="ECO:0007669"/>
    <property type="project" value="UniProtKB-KW"/>
</dbReference>
<dbReference type="InterPro" id="IPR010977">
    <property type="entry name" value="Aromatic_deC"/>
</dbReference>
<sequence>MLYTANLNQSSQNSHFHCCLYRMEPEEFRRCGTDMVNYIADYMDTIRSRLPFPDVQPGFLREQIPDEAPFHGESWENVKNDLERVVMKGVSF</sequence>
<dbReference type="AlphaFoldDB" id="A0AAV4DQP2"/>
<dbReference type="Proteomes" id="UP000735302">
    <property type="component" value="Unassembled WGS sequence"/>
</dbReference>
<dbReference type="SUPFAM" id="SSF53383">
    <property type="entry name" value="PLP-dependent transferases"/>
    <property type="match status" value="1"/>
</dbReference>
<keyword evidence="4" id="KW-1185">Reference proteome</keyword>
<organism evidence="3 4">
    <name type="scientific">Plakobranchus ocellatus</name>
    <dbReference type="NCBI Taxonomy" id="259542"/>
    <lineage>
        <taxon>Eukaryota</taxon>
        <taxon>Metazoa</taxon>
        <taxon>Spiralia</taxon>
        <taxon>Lophotrochozoa</taxon>
        <taxon>Mollusca</taxon>
        <taxon>Gastropoda</taxon>
        <taxon>Heterobranchia</taxon>
        <taxon>Euthyneura</taxon>
        <taxon>Panpulmonata</taxon>
        <taxon>Sacoglossa</taxon>
        <taxon>Placobranchoidea</taxon>
        <taxon>Plakobranchidae</taxon>
        <taxon>Plakobranchus</taxon>
    </lineage>
</organism>
<dbReference type="GO" id="GO:0006520">
    <property type="term" value="P:amino acid metabolic process"/>
    <property type="evidence" value="ECO:0007669"/>
    <property type="project" value="InterPro"/>
</dbReference>
<comment type="subunit">
    <text evidence="1">Homodimer.</text>
</comment>
<evidence type="ECO:0000313" key="3">
    <source>
        <dbReference type="EMBL" id="GFO46417.1"/>
    </source>
</evidence>
<dbReference type="PRINTS" id="PR00800">
    <property type="entry name" value="YHDCRBOXLASE"/>
</dbReference>
<evidence type="ECO:0000313" key="4">
    <source>
        <dbReference type="Proteomes" id="UP000735302"/>
    </source>
</evidence>
<accession>A0AAV4DQP2</accession>
<proteinExistence type="predicted"/>
<dbReference type="EMBL" id="BLXT01008183">
    <property type="protein sequence ID" value="GFO46417.1"/>
    <property type="molecule type" value="Genomic_DNA"/>
</dbReference>
<dbReference type="PANTHER" id="PTHR11999:SF167">
    <property type="entry name" value="AROMATIC-L-AMINO-ACID DECARBOXYLASE"/>
    <property type="match status" value="1"/>
</dbReference>